<dbReference type="OrthoDB" id="17089at2759"/>
<sequence length="338" mass="38595">MLQPRISSQIRPIIFAFPRICTQCRSGALQPHKFRTFTSAPALRAASTKDDEPEFIPRTLGRPIGFPEPPSAGIQLFPTRSSKPSTPEPLRSRTTWKESFKQRNLEKRKVLVEKWGKSYFADFKNIRKYRDGKTFMANQRIFRRDASLYFPNFVGETLQKGVAAKGTTEVLRGKVSVVNVYSSRWGEMQVQTFTGKTANPELHGMLREHKEVAQMVDVNIEENPGKAWIVKFLMWKLRQQKSEEEQGRYFLVRSGVTDYLRETIGLLNGRVGYVYLVDQDCKIRWAGSANAEGQEMEYLNKGVTRLIEDHKKENSSRPKAIADVEEELEAQAINAGAS</sequence>
<accession>A0A1Y1Y5R5</accession>
<protein>
    <submittedName>
        <fullName evidence="1">ATP10 protein-domain-containing protein</fullName>
    </submittedName>
</protein>
<dbReference type="GO" id="GO:0005743">
    <property type="term" value="C:mitochondrial inner membrane"/>
    <property type="evidence" value="ECO:0007669"/>
    <property type="project" value="TreeGrafter"/>
</dbReference>
<keyword evidence="2" id="KW-1185">Reference proteome</keyword>
<name>A0A1Y1Y5R5_9PLEO</name>
<dbReference type="EMBL" id="MCFA01000350">
    <property type="protein sequence ID" value="ORX93225.1"/>
    <property type="molecule type" value="Genomic_DNA"/>
</dbReference>
<proteinExistence type="predicted"/>
<dbReference type="PANTHER" id="PTHR28106:SF1">
    <property type="entry name" value="MITOCHONDRIAL ATPASE COMPLEX SUBUNIT ATP10"/>
    <property type="match status" value="1"/>
</dbReference>
<evidence type="ECO:0000313" key="2">
    <source>
        <dbReference type="Proteomes" id="UP000193144"/>
    </source>
</evidence>
<comment type="caution">
    <text evidence="1">The sequence shown here is derived from an EMBL/GenBank/DDBJ whole genome shotgun (WGS) entry which is preliminary data.</text>
</comment>
<dbReference type="Pfam" id="PF05176">
    <property type="entry name" value="ATP-synt_10"/>
    <property type="match status" value="1"/>
</dbReference>
<dbReference type="GO" id="GO:0033615">
    <property type="term" value="P:mitochondrial proton-transporting ATP synthase complex assembly"/>
    <property type="evidence" value="ECO:0007669"/>
    <property type="project" value="TreeGrafter"/>
</dbReference>
<evidence type="ECO:0000313" key="1">
    <source>
        <dbReference type="EMBL" id="ORX93225.1"/>
    </source>
</evidence>
<reference evidence="1 2" key="1">
    <citation type="submission" date="2016-07" db="EMBL/GenBank/DDBJ databases">
        <title>Pervasive Adenine N6-methylation of Active Genes in Fungi.</title>
        <authorList>
            <consortium name="DOE Joint Genome Institute"/>
            <person name="Mondo S.J."/>
            <person name="Dannebaum R.O."/>
            <person name="Kuo R.C."/>
            <person name="Labutti K."/>
            <person name="Haridas S."/>
            <person name="Kuo A."/>
            <person name="Salamov A."/>
            <person name="Ahrendt S.R."/>
            <person name="Lipzen A."/>
            <person name="Sullivan W."/>
            <person name="Andreopoulos W.B."/>
            <person name="Clum A."/>
            <person name="Lindquist E."/>
            <person name="Daum C."/>
            <person name="Ramamoorthy G.K."/>
            <person name="Gryganskyi A."/>
            <person name="Culley D."/>
            <person name="Magnuson J.K."/>
            <person name="James T.Y."/>
            <person name="O'Malley M.A."/>
            <person name="Stajich J.E."/>
            <person name="Spatafora J.W."/>
            <person name="Visel A."/>
            <person name="Grigoriev I.V."/>
        </authorList>
    </citation>
    <scope>NUCLEOTIDE SEQUENCE [LARGE SCALE GENOMIC DNA]</scope>
    <source>
        <strain evidence="1 2">CBS 115471</strain>
    </source>
</reference>
<dbReference type="Proteomes" id="UP000193144">
    <property type="component" value="Unassembled WGS sequence"/>
</dbReference>
<dbReference type="STRING" id="1231657.A0A1Y1Y5R5"/>
<gene>
    <name evidence="1" type="ORF">BCR34DRAFT_608613</name>
</gene>
<dbReference type="AlphaFoldDB" id="A0A1Y1Y5R5"/>
<dbReference type="PANTHER" id="PTHR28106">
    <property type="entry name" value="MITOCHONDRIAL ATPASE COMPLEX SUBUNIT ATP10"/>
    <property type="match status" value="1"/>
</dbReference>
<dbReference type="InterPro" id="IPR007849">
    <property type="entry name" value="ATP10"/>
</dbReference>
<organism evidence="1 2">
    <name type="scientific">Clohesyomyces aquaticus</name>
    <dbReference type="NCBI Taxonomy" id="1231657"/>
    <lineage>
        <taxon>Eukaryota</taxon>
        <taxon>Fungi</taxon>
        <taxon>Dikarya</taxon>
        <taxon>Ascomycota</taxon>
        <taxon>Pezizomycotina</taxon>
        <taxon>Dothideomycetes</taxon>
        <taxon>Pleosporomycetidae</taxon>
        <taxon>Pleosporales</taxon>
        <taxon>Lindgomycetaceae</taxon>
        <taxon>Clohesyomyces</taxon>
    </lineage>
</organism>